<dbReference type="OrthoDB" id="9768793at2"/>
<dbReference type="PANTHER" id="PTHR43364">
    <property type="entry name" value="NADH-SPECIFIC METHYLGLYOXAL REDUCTASE-RELATED"/>
    <property type="match status" value="1"/>
</dbReference>
<dbReference type="GO" id="GO:0005829">
    <property type="term" value="C:cytosol"/>
    <property type="evidence" value="ECO:0007669"/>
    <property type="project" value="TreeGrafter"/>
</dbReference>
<comment type="caution">
    <text evidence="5">The sequence shown here is derived from an EMBL/GenBank/DDBJ whole genome shotgun (WGS) entry which is preliminary data.</text>
</comment>
<reference evidence="5 6" key="1">
    <citation type="submission" date="2017-10" db="EMBL/GenBank/DDBJ databases">
        <title>Frigbacter circumglobatus gen. nov. sp. nov., isolated from sediment cultured in situ.</title>
        <authorList>
            <person name="Zhao Z."/>
        </authorList>
    </citation>
    <scope>NUCLEOTIDE SEQUENCE [LARGE SCALE GENOMIC DNA]</scope>
    <source>
        <strain evidence="5 6">ZYL</strain>
    </source>
</reference>
<keyword evidence="1" id="KW-0521">NADP</keyword>
<dbReference type="CDD" id="cd19092">
    <property type="entry name" value="AKR_BsYcsN_EcYdhF-like"/>
    <property type="match status" value="1"/>
</dbReference>
<evidence type="ECO:0000313" key="6">
    <source>
        <dbReference type="Proteomes" id="UP000229730"/>
    </source>
</evidence>
<gene>
    <name evidence="5" type="ORF">CRD36_02525</name>
</gene>
<dbReference type="Pfam" id="PF00248">
    <property type="entry name" value="Aldo_ket_red"/>
    <property type="match status" value="1"/>
</dbReference>
<dbReference type="InterPro" id="IPR023210">
    <property type="entry name" value="NADP_OxRdtase_dom"/>
</dbReference>
<dbReference type="FunFam" id="3.20.20.100:FF:000008">
    <property type="entry name" value="Aldo/keto reductase family oxidoreductase"/>
    <property type="match status" value="1"/>
</dbReference>
<evidence type="ECO:0000256" key="2">
    <source>
        <dbReference type="ARBA" id="ARBA00023002"/>
    </source>
</evidence>
<dbReference type="AlphaFoldDB" id="A0A2G4YTD7"/>
<comment type="similarity">
    <text evidence="3">Belongs to the aldo/keto reductase family. Aldo/keto reductase 2 subfamily.</text>
</comment>
<dbReference type="SUPFAM" id="SSF51430">
    <property type="entry name" value="NAD(P)-linked oxidoreductase"/>
    <property type="match status" value="1"/>
</dbReference>
<dbReference type="InterPro" id="IPR036812">
    <property type="entry name" value="NAD(P)_OxRdtase_dom_sf"/>
</dbReference>
<dbReference type="Proteomes" id="UP000229730">
    <property type="component" value="Unassembled WGS sequence"/>
</dbReference>
<dbReference type="EMBL" id="PDEM01000009">
    <property type="protein sequence ID" value="PHZ85585.1"/>
    <property type="molecule type" value="Genomic_DNA"/>
</dbReference>
<sequence>MSPGGPEFSPFVQGYWRLAEWGMSSAELLSFISQHVAHGITTVDHAPVYGDPSCESLFGAALKLDPSLRNRLEIVSKCGIENPPEGGGAGAVAYYDSSKGAIIASVEGSLSRLGGDHLDVLLVHRCDFLMQADEVAEAFVALKASGKVRHFGVSNFSPSQFSLLQSRLDAPLVTNQVEINPVNFGVVSDGTLDQLQEGRVRPMAWSCLAGGEIFQGQSAQMIRLRATLEVLREELGAESIDQVIFAWIMQMPSHPVPILGSGNIARVTAALGALDLNLSREQWYRLWVASKGHGVP</sequence>
<keyword evidence="6" id="KW-1185">Reference proteome</keyword>
<evidence type="ECO:0000313" key="5">
    <source>
        <dbReference type="EMBL" id="PHZ85585.1"/>
    </source>
</evidence>
<accession>A0A2G4YTD7</accession>
<evidence type="ECO:0000259" key="4">
    <source>
        <dbReference type="Pfam" id="PF00248"/>
    </source>
</evidence>
<name>A0A2G4YTD7_9PROT</name>
<protein>
    <submittedName>
        <fullName evidence="5">Oxidoreductase</fullName>
    </submittedName>
</protein>
<dbReference type="InParanoid" id="A0A2G4YTD7"/>
<evidence type="ECO:0000256" key="1">
    <source>
        <dbReference type="ARBA" id="ARBA00022857"/>
    </source>
</evidence>
<evidence type="ECO:0000256" key="3">
    <source>
        <dbReference type="ARBA" id="ARBA00038157"/>
    </source>
</evidence>
<organism evidence="5 6">
    <name type="scientific">Paremcibacter congregatus</name>
    <dbReference type="NCBI Taxonomy" id="2043170"/>
    <lineage>
        <taxon>Bacteria</taxon>
        <taxon>Pseudomonadati</taxon>
        <taxon>Pseudomonadota</taxon>
        <taxon>Alphaproteobacteria</taxon>
        <taxon>Emcibacterales</taxon>
        <taxon>Emcibacteraceae</taxon>
        <taxon>Paremcibacter</taxon>
    </lineage>
</organism>
<dbReference type="FunCoup" id="A0A2G4YTD7">
    <property type="interactions" value="12"/>
</dbReference>
<keyword evidence="2" id="KW-0560">Oxidoreductase</keyword>
<dbReference type="Gene3D" id="3.20.20.100">
    <property type="entry name" value="NADP-dependent oxidoreductase domain"/>
    <property type="match status" value="1"/>
</dbReference>
<proteinExistence type="inferred from homology"/>
<dbReference type="InterPro" id="IPR050523">
    <property type="entry name" value="AKR_Detox_Biosynth"/>
</dbReference>
<dbReference type="GO" id="GO:0016491">
    <property type="term" value="F:oxidoreductase activity"/>
    <property type="evidence" value="ECO:0007669"/>
    <property type="project" value="UniProtKB-KW"/>
</dbReference>
<feature type="domain" description="NADP-dependent oxidoreductase" evidence="4">
    <location>
        <begin position="14"/>
        <end position="285"/>
    </location>
</feature>
<dbReference type="PANTHER" id="PTHR43364:SF1">
    <property type="entry name" value="OXIDOREDUCTASE YDHF"/>
    <property type="match status" value="1"/>
</dbReference>